<dbReference type="AlphaFoldDB" id="A0A422P4V5"/>
<evidence type="ECO:0000256" key="5">
    <source>
        <dbReference type="ARBA" id="ARBA00023274"/>
    </source>
</evidence>
<dbReference type="InterPro" id="IPR001680">
    <property type="entry name" value="WD40_rpt"/>
</dbReference>
<dbReference type="InterPro" id="IPR036322">
    <property type="entry name" value="WD40_repeat_dom_sf"/>
</dbReference>
<dbReference type="EMBL" id="MKGL01000002">
    <property type="protein sequence ID" value="RNF12753.1"/>
    <property type="molecule type" value="Genomic_DNA"/>
</dbReference>
<feature type="repeat" description="WD" evidence="6">
    <location>
        <begin position="1"/>
        <end position="33"/>
    </location>
</feature>
<reference evidence="7 8" key="1">
    <citation type="journal article" date="2018" name="BMC Genomics">
        <title>Genomic comparison of Trypanosoma conorhini and Trypanosoma rangeli to Trypanosoma cruzi strains of high and low virulence.</title>
        <authorList>
            <person name="Bradwell K.R."/>
            <person name="Koparde V.N."/>
            <person name="Matveyev A.V."/>
            <person name="Serrano M.G."/>
            <person name="Alves J.M."/>
            <person name="Parikh H."/>
            <person name="Huang B."/>
            <person name="Lee V."/>
            <person name="Espinosa-Alvarez O."/>
            <person name="Ortiz P.A."/>
            <person name="Costa-Martins A.G."/>
            <person name="Teixeira M.M."/>
            <person name="Buck G.A."/>
        </authorList>
    </citation>
    <scope>NUCLEOTIDE SEQUENCE [LARGE SCALE GENOMIC DNA]</scope>
    <source>
        <strain evidence="7 8">AM80</strain>
    </source>
</reference>
<dbReference type="InterPro" id="IPR020472">
    <property type="entry name" value="WD40_PAC1"/>
</dbReference>
<comment type="subcellular location">
    <subcellularLocation>
        <location evidence="1">Nucleus</location>
    </subcellularLocation>
</comment>
<keyword evidence="3" id="KW-0677">Repeat</keyword>
<dbReference type="Pfam" id="PF00400">
    <property type="entry name" value="WD40"/>
    <property type="match status" value="2"/>
</dbReference>
<dbReference type="OrthoDB" id="261974at2759"/>
<dbReference type="SMART" id="SM00320">
    <property type="entry name" value="WD40"/>
    <property type="match status" value="3"/>
</dbReference>
<dbReference type="PANTHER" id="PTHR22850">
    <property type="entry name" value="WD40 REPEAT FAMILY"/>
    <property type="match status" value="1"/>
</dbReference>
<evidence type="ECO:0000256" key="1">
    <source>
        <dbReference type="ARBA" id="ARBA00004123"/>
    </source>
</evidence>
<evidence type="ECO:0000256" key="4">
    <source>
        <dbReference type="ARBA" id="ARBA00023242"/>
    </source>
</evidence>
<dbReference type="InterPro" id="IPR015943">
    <property type="entry name" value="WD40/YVTN_repeat-like_dom_sf"/>
</dbReference>
<sequence length="143" mass="15975">MGTHTDVVTDVSWHGSQGYLLLSAGMDGAIQLWGTRDKKSGCSWPRVHEGGITAAQLHLTTAFQVVSASLDSVLHLWDIRQHKKTELPLLWYYGKSITGLLWAPFSETVLSTFSEDGLVAIWDMIKQFLCLLQILRMNLLCLS</sequence>
<organism evidence="7 8">
    <name type="scientific">Trypanosoma rangeli</name>
    <dbReference type="NCBI Taxonomy" id="5698"/>
    <lineage>
        <taxon>Eukaryota</taxon>
        <taxon>Discoba</taxon>
        <taxon>Euglenozoa</taxon>
        <taxon>Kinetoplastea</taxon>
        <taxon>Metakinetoplastina</taxon>
        <taxon>Trypanosomatida</taxon>
        <taxon>Trypanosomatidae</taxon>
        <taxon>Trypanosoma</taxon>
        <taxon>Herpetosoma</taxon>
    </lineage>
</organism>
<dbReference type="GO" id="GO:1990904">
    <property type="term" value="C:ribonucleoprotein complex"/>
    <property type="evidence" value="ECO:0007669"/>
    <property type="project" value="UniProtKB-KW"/>
</dbReference>
<keyword evidence="5" id="KW-0687">Ribonucleoprotein</keyword>
<evidence type="ECO:0000313" key="7">
    <source>
        <dbReference type="EMBL" id="RNF12753.1"/>
    </source>
</evidence>
<dbReference type="Proteomes" id="UP000283634">
    <property type="component" value="Unassembled WGS sequence"/>
</dbReference>
<accession>A0A422P4V5</accession>
<keyword evidence="4" id="KW-0539">Nucleus</keyword>
<protein>
    <submittedName>
        <fullName evidence="7">Histone-binding protein RBBP7</fullName>
    </submittedName>
</protein>
<name>A0A422P4V5_TRYRA</name>
<dbReference type="GO" id="GO:0005634">
    <property type="term" value="C:nucleus"/>
    <property type="evidence" value="ECO:0007669"/>
    <property type="project" value="UniProtKB-SubCell"/>
</dbReference>
<dbReference type="Gene3D" id="2.130.10.10">
    <property type="entry name" value="YVTN repeat-like/Quinoprotein amine dehydrogenase"/>
    <property type="match status" value="1"/>
</dbReference>
<dbReference type="InterPro" id="IPR050459">
    <property type="entry name" value="WD_repeat_RBAP46/RBAP48/MSI1"/>
</dbReference>
<evidence type="ECO:0000313" key="8">
    <source>
        <dbReference type="Proteomes" id="UP000283634"/>
    </source>
</evidence>
<comment type="caution">
    <text evidence="7">The sequence shown here is derived from an EMBL/GenBank/DDBJ whole genome shotgun (WGS) entry which is preliminary data.</text>
</comment>
<dbReference type="PRINTS" id="PR00320">
    <property type="entry name" value="GPROTEINBRPT"/>
</dbReference>
<evidence type="ECO:0000256" key="3">
    <source>
        <dbReference type="ARBA" id="ARBA00022737"/>
    </source>
</evidence>
<dbReference type="SUPFAM" id="SSF50978">
    <property type="entry name" value="WD40 repeat-like"/>
    <property type="match status" value="1"/>
</dbReference>
<proteinExistence type="predicted"/>
<keyword evidence="2 6" id="KW-0853">WD repeat</keyword>
<dbReference type="GeneID" id="40324041"/>
<evidence type="ECO:0000256" key="2">
    <source>
        <dbReference type="ARBA" id="ARBA00022574"/>
    </source>
</evidence>
<evidence type="ECO:0000256" key="6">
    <source>
        <dbReference type="PROSITE-ProRule" id="PRU00221"/>
    </source>
</evidence>
<gene>
    <name evidence="7" type="ORF">TraAM80_00108</name>
</gene>
<keyword evidence="8" id="KW-1185">Reference proteome</keyword>
<dbReference type="PROSITE" id="PS50082">
    <property type="entry name" value="WD_REPEATS_2"/>
    <property type="match status" value="1"/>
</dbReference>
<dbReference type="PROSITE" id="PS50294">
    <property type="entry name" value="WD_REPEATS_REGION"/>
    <property type="match status" value="1"/>
</dbReference>
<dbReference type="RefSeq" id="XP_029242943.1">
    <property type="nucleotide sequence ID" value="XM_029377200.1"/>
</dbReference>